<evidence type="ECO:0000256" key="3">
    <source>
        <dbReference type="ARBA" id="ARBA00023010"/>
    </source>
</evidence>
<dbReference type="eggNOG" id="ENOG502QS7I">
    <property type="taxonomic scope" value="Eukaryota"/>
</dbReference>
<dbReference type="InterPro" id="IPR011115">
    <property type="entry name" value="SecA_DEAD"/>
</dbReference>
<dbReference type="PANTHER" id="PTHR30612">
    <property type="entry name" value="SECA INNER MEMBRANE COMPONENT OF SEC PROTEIN SECRETION SYSTEM"/>
    <property type="match status" value="1"/>
</dbReference>
<keyword evidence="2" id="KW-0813">Transport</keyword>
<dbReference type="KEGG" id="dpx:DAPPUDRAFT_51340"/>
<dbReference type="GO" id="GO:0016020">
    <property type="term" value="C:membrane"/>
    <property type="evidence" value="ECO:0007669"/>
    <property type="project" value="InterPro"/>
</dbReference>
<keyword evidence="8" id="KW-1185">Reference proteome</keyword>
<dbReference type="InParanoid" id="E9GJD1"/>
<dbReference type="PROSITE" id="PS51196">
    <property type="entry name" value="SECA_MOTOR_DEAD"/>
    <property type="match status" value="1"/>
</dbReference>
<reference evidence="7 8" key="1">
    <citation type="journal article" date="2011" name="Science">
        <title>The ecoresponsive genome of Daphnia pulex.</title>
        <authorList>
            <person name="Colbourne J.K."/>
            <person name="Pfrender M.E."/>
            <person name="Gilbert D."/>
            <person name="Thomas W.K."/>
            <person name="Tucker A."/>
            <person name="Oakley T.H."/>
            <person name="Tokishita S."/>
            <person name="Aerts A."/>
            <person name="Arnold G.J."/>
            <person name="Basu M.K."/>
            <person name="Bauer D.J."/>
            <person name="Caceres C.E."/>
            <person name="Carmel L."/>
            <person name="Casola C."/>
            <person name="Choi J.H."/>
            <person name="Detter J.C."/>
            <person name="Dong Q."/>
            <person name="Dusheyko S."/>
            <person name="Eads B.D."/>
            <person name="Frohlich T."/>
            <person name="Geiler-Samerotte K.A."/>
            <person name="Gerlach D."/>
            <person name="Hatcher P."/>
            <person name="Jogdeo S."/>
            <person name="Krijgsveld J."/>
            <person name="Kriventseva E.V."/>
            <person name="Kultz D."/>
            <person name="Laforsch C."/>
            <person name="Lindquist E."/>
            <person name="Lopez J."/>
            <person name="Manak J.R."/>
            <person name="Muller J."/>
            <person name="Pangilinan J."/>
            <person name="Patwardhan R.P."/>
            <person name="Pitluck S."/>
            <person name="Pritham E.J."/>
            <person name="Rechtsteiner A."/>
            <person name="Rho M."/>
            <person name="Rogozin I.B."/>
            <person name="Sakarya O."/>
            <person name="Salamov A."/>
            <person name="Schaack S."/>
            <person name="Shapiro H."/>
            <person name="Shiga Y."/>
            <person name="Skalitzky C."/>
            <person name="Smith Z."/>
            <person name="Souvorov A."/>
            <person name="Sung W."/>
            <person name="Tang Z."/>
            <person name="Tsuchiya D."/>
            <person name="Tu H."/>
            <person name="Vos H."/>
            <person name="Wang M."/>
            <person name="Wolf Y.I."/>
            <person name="Yamagata H."/>
            <person name="Yamada T."/>
            <person name="Ye Y."/>
            <person name="Shaw J.R."/>
            <person name="Andrews J."/>
            <person name="Crease T.J."/>
            <person name="Tang H."/>
            <person name="Lucas S.M."/>
            <person name="Robertson H.M."/>
            <person name="Bork P."/>
            <person name="Koonin E.V."/>
            <person name="Zdobnov E.M."/>
            <person name="Grigoriev I.V."/>
            <person name="Lynch M."/>
            <person name="Boore J.L."/>
        </authorList>
    </citation>
    <scope>NUCLEOTIDE SEQUENCE [LARGE SCALE GENOMIC DNA]</scope>
</reference>
<keyword evidence="2" id="KW-0653">Protein transport</keyword>
<proteinExistence type="predicted"/>
<dbReference type="EMBL" id="GL732547">
    <property type="protein sequence ID" value="EFX80511.1"/>
    <property type="molecule type" value="Genomic_DNA"/>
</dbReference>
<dbReference type="Proteomes" id="UP000000305">
    <property type="component" value="Unassembled WGS sequence"/>
</dbReference>
<evidence type="ECO:0000256" key="2">
    <source>
        <dbReference type="ARBA" id="ARBA00022927"/>
    </source>
</evidence>
<evidence type="ECO:0000259" key="4">
    <source>
        <dbReference type="PROSITE" id="PS51192"/>
    </source>
</evidence>
<dbReference type="PROSITE" id="PS51192">
    <property type="entry name" value="HELICASE_ATP_BIND_1"/>
    <property type="match status" value="1"/>
</dbReference>
<evidence type="ECO:0000259" key="5">
    <source>
        <dbReference type="PROSITE" id="PS51194"/>
    </source>
</evidence>
<dbReference type="SUPFAM" id="SSF81767">
    <property type="entry name" value="Pre-protein crosslinking domain of SecA"/>
    <property type="match status" value="1"/>
</dbReference>
<sequence>MAQISTGEGKTLITAVFVVYHVLDNWSNGRRFVDIITSSSVLAEANVTEMKWFFDLFGIVVANNCDAECSEDENKRRLRYNSDVIYGDLSSFQRDILLSNFFSERKITNGRIASAVVVDEVDSMLLDKGENILYLSHKIPEMDDLTQVFVEIWNAVHAPDVAMSDESAQATVYRFIKLRLEEGDIVIPKCLETYVHRHLLAWTRNAFRAKNLVTTKDSYKVDDVGDGHGQQIVIMDKETGVEQVQMHWSQGLHQFLQLKHTLKLSPVSLKAVFMSNIGFFEECKDDGRRTALYGMTGTLGSTAECQLLHDVFNVDFFKMPRHKRRFCIEEDPLLASSKEKWLENISNATQTQLDKGRAVLIVCENIAAAEEIHTELLLKQSHDKKNPSQIVKYVSSFDKEFQKKQHDSALGPGDVIVATNLAGRGTDLKINDELAENGGLHVVIGYVPANARVEAQIEGRAARAGQPGSFQFVV</sequence>
<keyword evidence="1" id="KW-0963">Cytoplasm</keyword>
<dbReference type="InterPro" id="IPR036670">
    <property type="entry name" value="SecA_X-link_sf"/>
</dbReference>
<dbReference type="PANTHER" id="PTHR30612:SF0">
    <property type="entry name" value="CHLOROPLAST PROTEIN-TRANSPORTING ATPASE"/>
    <property type="match status" value="1"/>
</dbReference>
<feature type="domain" description="Helicase ATP-binding" evidence="4">
    <location>
        <begin position="1"/>
        <end position="136"/>
    </location>
</feature>
<gene>
    <name evidence="7" type="ORF">DAPPUDRAFT_51340</name>
</gene>
<dbReference type="GO" id="GO:0006605">
    <property type="term" value="P:protein targeting"/>
    <property type="evidence" value="ECO:0007669"/>
    <property type="project" value="InterPro"/>
</dbReference>
<dbReference type="AlphaFoldDB" id="E9GJD1"/>
<dbReference type="InterPro" id="IPR001650">
    <property type="entry name" value="Helicase_C-like"/>
</dbReference>
<dbReference type="PROSITE" id="PS51194">
    <property type="entry name" value="HELICASE_CTER"/>
    <property type="match status" value="1"/>
</dbReference>
<evidence type="ECO:0000259" key="6">
    <source>
        <dbReference type="PROSITE" id="PS51196"/>
    </source>
</evidence>
<name>E9GJD1_DAPPU</name>
<evidence type="ECO:0000313" key="8">
    <source>
        <dbReference type="Proteomes" id="UP000000305"/>
    </source>
</evidence>
<keyword evidence="3" id="KW-0811">Translocation</keyword>
<dbReference type="FunFam" id="3.90.1440.10:FF:000007">
    <property type="entry name" value="Uncharacterized protein"/>
    <property type="match status" value="1"/>
</dbReference>
<dbReference type="InterPro" id="IPR000185">
    <property type="entry name" value="SecA"/>
</dbReference>
<protein>
    <submittedName>
        <fullName evidence="7">Uncharacterized protein</fullName>
    </submittedName>
</protein>
<feature type="domain" description="SecA family profile" evidence="6">
    <location>
        <begin position="1"/>
        <end position="474"/>
    </location>
</feature>
<dbReference type="GO" id="GO:0017038">
    <property type="term" value="P:protein import"/>
    <property type="evidence" value="ECO:0007669"/>
    <property type="project" value="InterPro"/>
</dbReference>
<dbReference type="InterPro" id="IPR027417">
    <property type="entry name" value="P-loop_NTPase"/>
</dbReference>
<accession>E9GJD1</accession>
<evidence type="ECO:0000256" key="1">
    <source>
        <dbReference type="ARBA" id="ARBA00022490"/>
    </source>
</evidence>
<dbReference type="Pfam" id="PF00271">
    <property type="entry name" value="Helicase_C"/>
    <property type="match status" value="1"/>
</dbReference>
<dbReference type="SMART" id="SM00490">
    <property type="entry name" value="HELICc"/>
    <property type="match status" value="1"/>
</dbReference>
<dbReference type="HOGENOM" id="CLU_034408_0_0_1"/>
<dbReference type="STRING" id="6669.E9GJD1"/>
<dbReference type="SUPFAM" id="SSF52540">
    <property type="entry name" value="P-loop containing nucleoside triphosphate hydrolases"/>
    <property type="match status" value="1"/>
</dbReference>
<dbReference type="Gene3D" id="3.90.1440.10">
    <property type="entry name" value="SecA, preprotein cross-linking domain"/>
    <property type="match status" value="1"/>
</dbReference>
<evidence type="ECO:0000313" key="7">
    <source>
        <dbReference type="EMBL" id="EFX80511.1"/>
    </source>
</evidence>
<dbReference type="PhylomeDB" id="E9GJD1"/>
<feature type="non-terminal residue" evidence="7">
    <location>
        <position position="1"/>
    </location>
</feature>
<dbReference type="InterPro" id="IPR014001">
    <property type="entry name" value="Helicase_ATP-bd"/>
</dbReference>
<dbReference type="Gene3D" id="3.40.50.300">
    <property type="entry name" value="P-loop containing nucleotide triphosphate hydrolases"/>
    <property type="match status" value="2"/>
</dbReference>
<dbReference type="Pfam" id="PF07517">
    <property type="entry name" value="SecA_DEAD"/>
    <property type="match status" value="1"/>
</dbReference>
<organism evidence="7 8">
    <name type="scientific">Daphnia pulex</name>
    <name type="common">Water flea</name>
    <dbReference type="NCBI Taxonomy" id="6669"/>
    <lineage>
        <taxon>Eukaryota</taxon>
        <taxon>Metazoa</taxon>
        <taxon>Ecdysozoa</taxon>
        <taxon>Arthropoda</taxon>
        <taxon>Crustacea</taxon>
        <taxon>Branchiopoda</taxon>
        <taxon>Diplostraca</taxon>
        <taxon>Cladocera</taxon>
        <taxon>Anomopoda</taxon>
        <taxon>Daphniidae</taxon>
        <taxon>Daphnia</taxon>
    </lineage>
</organism>
<dbReference type="InterPro" id="IPR014018">
    <property type="entry name" value="SecA_motor_DEAD"/>
</dbReference>
<feature type="domain" description="Helicase C-terminal" evidence="5">
    <location>
        <begin position="337"/>
        <end position="474"/>
    </location>
</feature>
<dbReference type="GO" id="GO:0006886">
    <property type="term" value="P:intracellular protein transport"/>
    <property type="evidence" value="ECO:0007669"/>
    <property type="project" value="InterPro"/>
</dbReference>
<dbReference type="GO" id="GO:0005524">
    <property type="term" value="F:ATP binding"/>
    <property type="evidence" value="ECO:0000318"/>
    <property type="project" value="GO_Central"/>
</dbReference>
<dbReference type="OrthoDB" id="10067052at2759"/>